<protein>
    <recommendedName>
        <fullName evidence="3">SPOC domain-containing protein</fullName>
    </recommendedName>
</protein>
<name>A0A5Q2V818_SERPR</name>
<dbReference type="Proteomes" id="UP000381260">
    <property type="component" value="Chromosome"/>
</dbReference>
<evidence type="ECO:0008006" key="3">
    <source>
        <dbReference type="Google" id="ProtNLM"/>
    </source>
</evidence>
<gene>
    <name evidence="1" type="ORF">GHV41_06650</name>
</gene>
<reference evidence="1 2" key="1">
    <citation type="submission" date="2019-11" db="EMBL/GenBank/DDBJ databases">
        <title>The Phosphoenolpyruvate Phosphotransferase System Regulates Serratia proteamaculans 336X Biofilm Formation and Wheat Roots colonization.</title>
        <authorList>
            <person name="Liu F."/>
        </authorList>
    </citation>
    <scope>NUCLEOTIDE SEQUENCE [LARGE SCALE GENOMIC DNA]</scope>
    <source>
        <strain evidence="1 2">336X</strain>
    </source>
</reference>
<evidence type="ECO:0000313" key="1">
    <source>
        <dbReference type="EMBL" id="QGH60538.1"/>
    </source>
</evidence>
<proteinExistence type="predicted"/>
<sequence>MNASEQASLAPLLDKLQPLLAGGRLDNVVDLLSLLSDLVDIADNALVEKLAGVFEGLVAAGWEGGMALKMAHTELQSDPSPANFRSLYALLRQPDTLLGLMLVLRTLQIIGQRVRSSALPQDV</sequence>
<dbReference type="AlphaFoldDB" id="A0A5Q2V818"/>
<accession>A0A5Q2V818</accession>
<evidence type="ECO:0000313" key="2">
    <source>
        <dbReference type="Proteomes" id="UP000381260"/>
    </source>
</evidence>
<dbReference type="EMBL" id="CP045913">
    <property type="protein sequence ID" value="QGH60538.1"/>
    <property type="molecule type" value="Genomic_DNA"/>
</dbReference>
<dbReference type="RefSeq" id="WP_153858008.1">
    <property type="nucleotide sequence ID" value="NZ_CP045913.1"/>
</dbReference>
<organism evidence="1 2">
    <name type="scientific">Serratia proteamaculans</name>
    <dbReference type="NCBI Taxonomy" id="28151"/>
    <lineage>
        <taxon>Bacteria</taxon>
        <taxon>Pseudomonadati</taxon>
        <taxon>Pseudomonadota</taxon>
        <taxon>Gammaproteobacteria</taxon>
        <taxon>Enterobacterales</taxon>
        <taxon>Yersiniaceae</taxon>
        <taxon>Serratia</taxon>
    </lineage>
</organism>